<accession>A0A6P4DIY4</accession>
<dbReference type="PROSITE" id="PS50846">
    <property type="entry name" value="HMA_2"/>
    <property type="match status" value="1"/>
</dbReference>
<dbReference type="Gene3D" id="3.30.70.100">
    <property type="match status" value="1"/>
</dbReference>
<dbReference type="RefSeq" id="XP_015966807.1">
    <property type="nucleotide sequence ID" value="XM_016111321.3"/>
</dbReference>
<gene>
    <name evidence="4" type="primary">LOC107490554</name>
</gene>
<keyword evidence="1" id="KW-0175">Coiled coil</keyword>
<dbReference type="InterPro" id="IPR006121">
    <property type="entry name" value="HMA_dom"/>
</dbReference>
<dbReference type="PROSITE" id="PS00261">
    <property type="entry name" value="GLYCO_HORMONE_BETA_1"/>
    <property type="match status" value="1"/>
</dbReference>
<dbReference type="GO" id="GO:0005179">
    <property type="term" value="F:hormone activity"/>
    <property type="evidence" value="ECO:0007669"/>
    <property type="project" value="InterPro"/>
</dbReference>
<evidence type="ECO:0000313" key="4">
    <source>
        <dbReference type="RefSeq" id="XP_015966807.1"/>
    </source>
</evidence>
<keyword evidence="3" id="KW-1185">Reference proteome</keyword>
<dbReference type="GO" id="GO:0046872">
    <property type="term" value="F:metal ion binding"/>
    <property type="evidence" value="ECO:0007669"/>
    <property type="project" value="InterPro"/>
</dbReference>
<protein>
    <submittedName>
        <fullName evidence="4">Pollen-specific leucine-rich repeat extensin-like protein 1 isoform X1</fullName>
    </submittedName>
</protein>
<sequence length="240" mass="27040">MKQKVVIKIQMHCDKCRNKALKTAAEVQGVTMVSLEGDEKDRVVVTGDNINTIYLINQLNKKFKCVTVVSIEEVKKKQEEKKDDKKKDEKKKDEKKKEEKPFCAVLCLPPPPHAQCSNCQPKCDHCTKCQGPKCECKCVLICFKCNNPKCDGKCNICIKCESPKCSGHCCSSPPKPPTKPESKPPEQPKPQPQPQPQPQPVYINCPPWCNCPRCYVVPCNPPACNYRVVYESNPDNCSIM</sequence>
<dbReference type="AlphaFoldDB" id="A0A6P4DIY4"/>
<reference evidence="3" key="1">
    <citation type="journal article" date="2016" name="Nat. Genet.">
        <title>The genome sequences of Arachis duranensis and Arachis ipaensis, the diploid ancestors of cultivated peanut.</title>
        <authorList>
            <person name="Bertioli D.J."/>
            <person name="Cannon S.B."/>
            <person name="Froenicke L."/>
            <person name="Huang G."/>
            <person name="Farmer A.D."/>
            <person name="Cannon E.K."/>
            <person name="Liu X."/>
            <person name="Gao D."/>
            <person name="Clevenger J."/>
            <person name="Dash S."/>
            <person name="Ren L."/>
            <person name="Moretzsohn M.C."/>
            <person name="Shirasawa K."/>
            <person name="Huang W."/>
            <person name="Vidigal B."/>
            <person name="Abernathy B."/>
            <person name="Chu Y."/>
            <person name="Niederhuth C.E."/>
            <person name="Umale P."/>
            <person name="Araujo A.C."/>
            <person name="Kozik A."/>
            <person name="Kim K.D."/>
            <person name="Burow M.D."/>
            <person name="Varshney R.K."/>
            <person name="Wang X."/>
            <person name="Zhang X."/>
            <person name="Barkley N."/>
            <person name="Guimaraes P.M."/>
            <person name="Isobe S."/>
            <person name="Guo B."/>
            <person name="Liao B."/>
            <person name="Stalker H.T."/>
            <person name="Schmitz R.J."/>
            <person name="Scheffler B.E."/>
            <person name="Leal-Bertioli S.C."/>
            <person name="Xun X."/>
            <person name="Jackson S.A."/>
            <person name="Michelmore R."/>
            <person name="Ozias-Akins P."/>
        </authorList>
    </citation>
    <scope>NUCLEOTIDE SEQUENCE [LARGE SCALE GENOMIC DNA]</scope>
    <source>
        <strain evidence="3">cv. V14167</strain>
    </source>
</reference>
<dbReference type="OrthoDB" id="1426971at2759"/>
<proteinExistence type="predicted"/>
<dbReference type="GO" id="GO:0005576">
    <property type="term" value="C:extracellular region"/>
    <property type="evidence" value="ECO:0007669"/>
    <property type="project" value="InterPro"/>
</dbReference>
<dbReference type="Proteomes" id="UP000515211">
    <property type="component" value="Chromosome 5"/>
</dbReference>
<dbReference type="InterPro" id="IPR018245">
    <property type="entry name" value="Gonadotropin_bsu_CS"/>
</dbReference>
<evidence type="ECO:0000259" key="2">
    <source>
        <dbReference type="PROSITE" id="PS50846"/>
    </source>
</evidence>
<dbReference type="InterPro" id="IPR042885">
    <property type="entry name" value="HIPP47/16"/>
</dbReference>
<dbReference type="PANTHER" id="PTHR46932">
    <property type="entry name" value="HEAVY METAL-ASSOCIATED ISOPRENYLATED PLANT PROTEIN 47"/>
    <property type="match status" value="1"/>
</dbReference>
<dbReference type="Pfam" id="PF00403">
    <property type="entry name" value="HMA"/>
    <property type="match status" value="1"/>
</dbReference>
<feature type="coiled-coil region" evidence="1">
    <location>
        <begin position="68"/>
        <end position="98"/>
    </location>
</feature>
<organism evidence="3 4">
    <name type="scientific">Arachis duranensis</name>
    <name type="common">Wild peanut</name>
    <dbReference type="NCBI Taxonomy" id="130453"/>
    <lineage>
        <taxon>Eukaryota</taxon>
        <taxon>Viridiplantae</taxon>
        <taxon>Streptophyta</taxon>
        <taxon>Embryophyta</taxon>
        <taxon>Tracheophyta</taxon>
        <taxon>Spermatophyta</taxon>
        <taxon>Magnoliopsida</taxon>
        <taxon>eudicotyledons</taxon>
        <taxon>Gunneridae</taxon>
        <taxon>Pentapetalae</taxon>
        <taxon>rosids</taxon>
        <taxon>fabids</taxon>
        <taxon>Fabales</taxon>
        <taxon>Fabaceae</taxon>
        <taxon>Papilionoideae</taxon>
        <taxon>50 kb inversion clade</taxon>
        <taxon>dalbergioids sensu lato</taxon>
        <taxon>Dalbergieae</taxon>
        <taxon>Pterocarpus clade</taxon>
        <taxon>Arachis</taxon>
    </lineage>
</organism>
<dbReference type="GeneID" id="107490554"/>
<evidence type="ECO:0000313" key="3">
    <source>
        <dbReference type="Proteomes" id="UP000515211"/>
    </source>
</evidence>
<dbReference type="KEGG" id="adu:107490554"/>
<name>A0A6P4DIY4_ARADU</name>
<feature type="domain" description="HMA" evidence="2">
    <location>
        <begin position="2"/>
        <end position="67"/>
    </location>
</feature>
<evidence type="ECO:0000256" key="1">
    <source>
        <dbReference type="SAM" id="Coils"/>
    </source>
</evidence>
<dbReference type="PANTHER" id="PTHR46932:SF18">
    <property type="entry name" value="HMA DOMAIN-CONTAINING PROTEIN"/>
    <property type="match status" value="1"/>
</dbReference>
<reference evidence="4" key="2">
    <citation type="submission" date="2025-08" db="UniProtKB">
        <authorList>
            <consortium name="RefSeq"/>
        </authorList>
    </citation>
    <scope>IDENTIFICATION</scope>
    <source>
        <tissue evidence="4">Whole plant</tissue>
    </source>
</reference>